<dbReference type="GO" id="GO:0070008">
    <property type="term" value="F:serine-type exopeptidase activity"/>
    <property type="evidence" value="ECO:0007669"/>
    <property type="project" value="InterPro"/>
</dbReference>
<accession>A0A9P4NW85</accession>
<dbReference type="Gene3D" id="3.40.50.1820">
    <property type="entry name" value="alpha/beta hydrolase"/>
    <property type="match status" value="2"/>
</dbReference>
<dbReference type="GO" id="GO:0006508">
    <property type="term" value="P:proteolysis"/>
    <property type="evidence" value="ECO:0007669"/>
    <property type="project" value="UniProtKB-KW"/>
</dbReference>
<evidence type="ECO:0000256" key="5">
    <source>
        <dbReference type="ARBA" id="ARBA00023180"/>
    </source>
</evidence>
<keyword evidence="5" id="KW-0325">Glycoprotein</keyword>
<organism evidence="7 8">
    <name type="scientific">Tothia fuscella</name>
    <dbReference type="NCBI Taxonomy" id="1048955"/>
    <lineage>
        <taxon>Eukaryota</taxon>
        <taxon>Fungi</taxon>
        <taxon>Dikarya</taxon>
        <taxon>Ascomycota</taxon>
        <taxon>Pezizomycotina</taxon>
        <taxon>Dothideomycetes</taxon>
        <taxon>Pleosporomycetidae</taxon>
        <taxon>Venturiales</taxon>
        <taxon>Cylindrosympodiaceae</taxon>
        <taxon>Tothia</taxon>
    </lineage>
</organism>
<evidence type="ECO:0000313" key="8">
    <source>
        <dbReference type="Proteomes" id="UP000800235"/>
    </source>
</evidence>
<dbReference type="PANTHER" id="PTHR11010">
    <property type="entry name" value="PROTEASE S28 PRO-X CARBOXYPEPTIDASE-RELATED"/>
    <property type="match status" value="1"/>
</dbReference>
<evidence type="ECO:0000256" key="4">
    <source>
        <dbReference type="ARBA" id="ARBA00022801"/>
    </source>
</evidence>
<dbReference type="OrthoDB" id="1735038at2759"/>
<dbReference type="InterPro" id="IPR029058">
    <property type="entry name" value="AB_hydrolase_fold"/>
</dbReference>
<feature type="signal peptide" evidence="6">
    <location>
        <begin position="1"/>
        <end position="18"/>
    </location>
</feature>
<feature type="chain" id="PRO_5040506938" evidence="6">
    <location>
        <begin position="19"/>
        <end position="552"/>
    </location>
</feature>
<sequence>MRARLWMLLLEVTTFTVADFASRDFSPRGISTPWLSQVETAVPPQNLRERFPTHNFETSIDHLHNETQYEPHTTEKFKLRYWFNKDYYKPGGPVIAVIGGEAPAINRLIYINSGAGGRLAKATNGITVLIEHRYYGESFPVKNLTNESLRFLSVPQALADLSAFAKEIKFPGVDEDVTAPKTAWIAYGGSYSGALVTFLRKLYPDVWWGAISSSGVPEAVLDYWQYNEAARLYAPQDCVRIIQDVIQLVDNILLGNNTSLKEKLKTTFGFPASVDSQAFAELFSGSLGGWQGRHWYPKENSASVDTACADIRKTEPTSSSLESKREAVEELVRAEGSLKVDDDFITRLLNWMNKINKTVLLPCSLGGRSPENCLSGPSSRGGREAATKTDIKQTWRSWSWQLCTQWGFFMTGDVTPNIRPIVTRLTDLEYSAKMCGTLFNRTLAQVDTASINQWGGVNISYPRLAHIDGESDPWRWASPHAPYAQKRNDTIDEPFIEIEGAGHHWDTIGLEPEEIGKITVPAPVVKAQAYTERFVKKWMEDFVTQKHNSRFV</sequence>
<comment type="similarity">
    <text evidence="1">Belongs to the peptidase S28 family.</text>
</comment>
<evidence type="ECO:0000313" key="7">
    <source>
        <dbReference type="EMBL" id="KAF2432767.1"/>
    </source>
</evidence>
<evidence type="ECO:0000256" key="2">
    <source>
        <dbReference type="ARBA" id="ARBA00022670"/>
    </source>
</evidence>
<dbReference type="AlphaFoldDB" id="A0A9P4NW85"/>
<dbReference type="GO" id="GO:0008239">
    <property type="term" value="F:dipeptidyl-peptidase activity"/>
    <property type="evidence" value="ECO:0007669"/>
    <property type="project" value="TreeGrafter"/>
</dbReference>
<reference evidence="7" key="1">
    <citation type="journal article" date="2020" name="Stud. Mycol.">
        <title>101 Dothideomycetes genomes: a test case for predicting lifestyles and emergence of pathogens.</title>
        <authorList>
            <person name="Haridas S."/>
            <person name="Albert R."/>
            <person name="Binder M."/>
            <person name="Bloem J."/>
            <person name="Labutti K."/>
            <person name="Salamov A."/>
            <person name="Andreopoulos B."/>
            <person name="Baker S."/>
            <person name="Barry K."/>
            <person name="Bills G."/>
            <person name="Bluhm B."/>
            <person name="Cannon C."/>
            <person name="Castanera R."/>
            <person name="Culley D."/>
            <person name="Daum C."/>
            <person name="Ezra D."/>
            <person name="Gonzalez J."/>
            <person name="Henrissat B."/>
            <person name="Kuo A."/>
            <person name="Liang C."/>
            <person name="Lipzen A."/>
            <person name="Lutzoni F."/>
            <person name="Magnuson J."/>
            <person name="Mondo S."/>
            <person name="Nolan M."/>
            <person name="Ohm R."/>
            <person name="Pangilinan J."/>
            <person name="Park H.-J."/>
            <person name="Ramirez L."/>
            <person name="Alfaro M."/>
            <person name="Sun H."/>
            <person name="Tritt A."/>
            <person name="Yoshinaga Y."/>
            <person name="Zwiers L.-H."/>
            <person name="Turgeon B."/>
            <person name="Goodwin S."/>
            <person name="Spatafora J."/>
            <person name="Crous P."/>
            <person name="Grigoriev I."/>
        </authorList>
    </citation>
    <scope>NUCLEOTIDE SEQUENCE</scope>
    <source>
        <strain evidence="7">CBS 130266</strain>
    </source>
</reference>
<protein>
    <submittedName>
        <fullName evidence="7">Peptidase S28</fullName>
    </submittedName>
</protein>
<comment type="caution">
    <text evidence="7">The sequence shown here is derived from an EMBL/GenBank/DDBJ whole genome shotgun (WGS) entry which is preliminary data.</text>
</comment>
<dbReference type="Proteomes" id="UP000800235">
    <property type="component" value="Unassembled WGS sequence"/>
</dbReference>
<dbReference type="EMBL" id="MU007024">
    <property type="protein sequence ID" value="KAF2432767.1"/>
    <property type="molecule type" value="Genomic_DNA"/>
</dbReference>
<keyword evidence="2" id="KW-0645">Protease</keyword>
<evidence type="ECO:0000256" key="1">
    <source>
        <dbReference type="ARBA" id="ARBA00011079"/>
    </source>
</evidence>
<name>A0A9P4NW85_9PEZI</name>
<dbReference type="Pfam" id="PF05577">
    <property type="entry name" value="Peptidase_S28"/>
    <property type="match status" value="1"/>
</dbReference>
<gene>
    <name evidence="7" type="ORF">EJ08DRAFT_695166</name>
</gene>
<proteinExistence type="inferred from homology"/>
<dbReference type="InterPro" id="IPR008758">
    <property type="entry name" value="Peptidase_S28"/>
</dbReference>
<evidence type="ECO:0000256" key="3">
    <source>
        <dbReference type="ARBA" id="ARBA00022729"/>
    </source>
</evidence>
<evidence type="ECO:0000256" key="6">
    <source>
        <dbReference type="SAM" id="SignalP"/>
    </source>
</evidence>
<dbReference type="SUPFAM" id="SSF53474">
    <property type="entry name" value="alpha/beta-Hydrolases"/>
    <property type="match status" value="1"/>
</dbReference>
<keyword evidence="8" id="KW-1185">Reference proteome</keyword>
<keyword evidence="3 6" id="KW-0732">Signal</keyword>
<keyword evidence="4" id="KW-0378">Hydrolase</keyword>
<dbReference type="PANTHER" id="PTHR11010:SF117">
    <property type="entry name" value="SERINE PROTEASE 16"/>
    <property type="match status" value="1"/>
</dbReference>